<dbReference type="PROSITE" id="PS50108">
    <property type="entry name" value="CRIB"/>
    <property type="match status" value="1"/>
</dbReference>
<dbReference type="OrthoDB" id="248923at2759"/>
<keyword evidence="2" id="KW-0547">Nucleotide-binding</keyword>
<reference evidence="9 10" key="1">
    <citation type="journal article" date="2020" name="ISME J.">
        <title>Uncovering the hidden diversity of litter-decomposition mechanisms in mushroom-forming fungi.</title>
        <authorList>
            <person name="Floudas D."/>
            <person name="Bentzer J."/>
            <person name="Ahren D."/>
            <person name="Johansson T."/>
            <person name="Persson P."/>
            <person name="Tunlid A."/>
        </authorList>
    </citation>
    <scope>NUCLEOTIDE SEQUENCE [LARGE SCALE GENOMIC DNA]</scope>
    <source>
        <strain evidence="9 10">CBS 101986</strain>
    </source>
</reference>
<evidence type="ECO:0000256" key="4">
    <source>
        <dbReference type="ARBA" id="ARBA00047899"/>
    </source>
</evidence>
<evidence type="ECO:0000256" key="5">
    <source>
        <dbReference type="ARBA" id="ARBA00048679"/>
    </source>
</evidence>
<sequence length="1768" mass="187036">MASGESSSSRFNPFKSTKPPPPPPKDYVYGRTPLTPGAGPTSPLSPVPPIHGQFPFKRANSPLTEESFSAGTSYNFASSTPSLLSPPGPRSGDNMSVHTVSKGPSKKDKALGFLKFPKKSPRTPPAFSTSSGGSRSGTPTAVIVIGGSGGEEEDPPPPREDDGISMPWNFQHNIHVDEGYVGLPPSWSTSLASAGFTEEEIAAIHTRRAMRSVAMPENLKYLYSERPSSPSIGVGGANASGPGVQYANAQGPSVPVLAKPLPRSTSLHRLGRRKSGDAVDDAKKVEDAVESGKPILANIDTTAQASTSSPSPPQLSLPTPTSASASSVTRKPPPRRKPPLPVEAEDEGNNGVPFPSQASMDTDASTGHSGTDGKYGQESAERSRTGSTADTSQDDTATSFSHFNNSYAYKYNPDNTINTTYSSPNQKFLTPGYTRQQTSESELDTDTDDETSLSKAPLRLGSESSFAGTQVQNGDSLNQRFKIVNATSSDGHGDVERREGTNMDIGVVQRPTIAANDVVSPNKKGLQKKPSIWGSRISKSKSKESMGAAQAQGSVEGSSAPNWKAATSTSIAHASTSFAQASSSLVSAGSNLVGAVRSSAGRGVAKIKSRTGSGKEGINGFKRSKSKDGKSKTERTTDAGDDEDSDEEFASMPSPGQDVQPPMVWERYTKPPPSADTPEASNGANAPPDEKRLPPQPYTQRSNPTPLVPLRRQPSVRKASSSSSSLREKAGTPPSLSMSSLPNSLKKNQSTGSLRSLGKHKHSGSVTSLESIPEVSPPPVNDAGSYKRVKPALSSSFARAGDTSLSSIDQTLDNDDSVGVKKAPALPPRLSLHQYADSSDLSSWSDALLSGISLGGDGKGKDDGLGFGGGLNLDFESFGTDTRSSDPPKTWNSRDRYMEKEPLSAPATAATVTAKSWATTATSSQNSQPKASTTPPRPQIRKAGQPLPSSKPPPNLPIPPILSNPSASSSSLPAETARVNPNGHTRARSRSQSSIRPDLEARPTPVPPIVFSPPVTSVPPSTLSLPAMTPLASRNKPLPSPIDDISRRTADQAENLLSPPATAWSAKGVVSPAGSSAGPDSAQLWNEIEQMMDPGMMSSIPGLHLSVALPPGAQGVLRSAGVAPGSQRPVPPPLDLSTDTQSHSSPRTVGDLVGMSPSSPILTATPSTTLPFSRGQEPRYDEASKETGVSIVGDDLDRPISQTQDDFGLSVVNERDTNRDSSRSSTSTLTAAAIATATVVRNVSVARRAGAYVIDKRRPGVSQLSPIPSSSLNTAATFADVQAENKSVPSPLGSQFGGTGSEESGGSGRSFTSSSQDLELQPTPTTTDGGMASPLLYYLGGVQTPSPTPDKVTFDQRYQTSGVPTFATAPLAGDEDDDDESFAGYPDEETMEAAKAVGVISPARPTIIISDAPLSGGAVPMATTMSNASSATPLSPFQRYRGWLSAVVAPLEEFIDESVDPRDHYLDLNEIAEGDSGSVFASVLNPETAHRLRLPPLVKAKDADDMMAGRTVLVAIKSVAIVPSGSPKLVDLQHELTLMRGLCHENVLGMDGVYVDLQEDSLWVRMELMERSLADIIQLVDYGLQLQERTIARFASDVLCALQFLQQHNIAHRDVRSDNLLLNKHGVLKLADFSNAVQVQRELPMRSDNVGVPFWQAPEVRKPPYDTLKVDVWSLGATVWEMAQRDPPFADTQQLADRWPPLDRPELFSPPFHAFLEKCSEPAATRPSPSELLKSSLIVNQACGRQVIVLLLSQCMAIEKKLQEEPAA</sequence>
<dbReference type="GO" id="GO:0005524">
    <property type="term" value="F:ATP binding"/>
    <property type="evidence" value="ECO:0007669"/>
    <property type="project" value="UniProtKB-KW"/>
</dbReference>
<comment type="similarity">
    <text evidence="1">Belongs to the protein kinase superfamily. STE Ser/Thr protein kinase family. STE20 subfamily.</text>
</comment>
<evidence type="ECO:0000256" key="6">
    <source>
        <dbReference type="SAM" id="MobiDB-lite"/>
    </source>
</evidence>
<feature type="compositionally biased region" description="Low complexity" evidence="6">
    <location>
        <begin position="316"/>
        <end position="327"/>
    </location>
</feature>
<evidence type="ECO:0000256" key="3">
    <source>
        <dbReference type="ARBA" id="ARBA00022840"/>
    </source>
</evidence>
<feature type="region of interest" description="Disordered" evidence="6">
    <location>
        <begin position="226"/>
        <end position="478"/>
    </location>
</feature>
<keyword evidence="3" id="KW-0067">ATP-binding</keyword>
<evidence type="ECO:0000259" key="7">
    <source>
        <dbReference type="PROSITE" id="PS50011"/>
    </source>
</evidence>
<evidence type="ECO:0000256" key="2">
    <source>
        <dbReference type="ARBA" id="ARBA00022741"/>
    </source>
</evidence>
<organism evidence="9 10">
    <name type="scientific">Psilocybe cf. subviscida</name>
    <dbReference type="NCBI Taxonomy" id="2480587"/>
    <lineage>
        <taxon>Eukaryota</taxon>
        <taxon>Fungi</taxon>
        <taxon>Dikarya</taxon>
        <taxon>Basidiomycota</taxon>
        <taxon>Agaricomycotina</taxon>
        <taxon>Agaricomycetes</taxon>
        <taxon>Agaricomycetidae</taxon>
        <taxon>Agaricales</taxon>
        <taxon>Agaricineae</taxon>
        <taxon>Strophariaceae</taxon>
        <taxon>Psilocybe</taxon>
    </lineage>
</organism>
<feature type="compositionally biased region" description="Polar residues" evidence="6">
    <location>
        <begin position="1137"/>
        <end position="1147"/>
    </location>
</feature>
<feature type="compositionally biased region" description="Polar residues" evidence="6">
    <location>
        <begin position="61"/>
        <end position="77"/>
    </location>
</feature>
<dbReference type="Gene3D" id="1.10.510.10">
    <property type="entry name" value="Transferase(Phosphotransferase) domain 1"/>
    <property type="match status" value="1"/>
</dbReference>
<feature type="compositionally biased region" description="Low complexity" evidence="6">
    <location>
        <begin position="963"/>
        <end position="974"/>
    </location>
</feature>
<feature type="compositionally biased region" description="Polar residues" evidence="6">
    <location>
        <begin position="1"/>
        <end position="15"/>
    </location>
</feature>
<feature type="region of interest" description="Disordered" evidence="6">
    <location>
        <begin position="1163"/>
        <end position="1187"/>
    </location>
</feature>
<feature type="compositionally biased region" description="Gly residues" evidence="6">
    <location>
        <begin position="1295"/>
        <end position="1308"/>
    </location>
</feature>
<dbReference type="InterPro" id="IPR051931">
    <property type="entry name" value="PAK3-like"/>
</dbReference>
<feature type="region of interest" description="Disordered" evidence="6">
    <location>
        <begin position="1284"/>
        <end position="1330"/>
    </location>
</feature>
<feature type="compositionally biased region" description="Pro residues" evidence="6">
    <location>
        <begin position="949"/>
        <end position="962"/>
    </location>
</feature>
<dbReference type="SUPFAM" id="SSF56112">
    <property type="entry name" value="Protein kinase-like (PK-like)"/>
    <property type="match status" value="1"/>
</dbReference>
<comment type="catalytic activity">
    <reaction evidence="4">
        <text>L-threonyl-[protein] + ATP = O-phospho-L-threonyl-[protein] + ADP + H(+)</text>
        <dbReference type="Rhea" id="RHEA:46608"/>
        <dbReference type="Rhea" id="RHEA-COMP:11060"/>
        <dbReference type="Rhea" id="RHEA-COMP:11605"/>
        <dbReference type="ChEBI" id="CHEBI:15378"/>
        <dbReference type="ChEBI" id="CHEBI:30013"/>
        <dbReference type="ChEBI" id="CHEBI:30616"/>
        <dbReference type="ChEBI" id="CHEBI:61977"/>
        <dbReference type="ChEBI" id="CHEBI:456216"/>
        <dbReference type="EC" id="2.7.11.1"/>
    </reaction>
</comment>
<feature type="compositionally biased region" description="Polar residues" evidence="6">
    <location>
        <begin position="793"/>
        <end position="811"/>
    </location>
</feature>
<comment type="catalytic activity">
    <reaction evidence="5">
        <text>L-seryl-[protein] + ATP = O-phospho-L-seryl-[protein] + ADP + H(+)</text>
        <dbReference type="Rhea" id="RHEA:17989"/>
        <dbReference type="Rhea" id="RHEA-COMP:9863"/>
        <dbReference type="Rhea" id="RHEA-COMP:11604"/>
        <dbReference type="ChEBI" id="CHEBI:15378"/>
        <dbReference type="ChEBI" id="CHEBI:29999"/>
        <dbReference type="ChEBI" id="CHEBI:30616"/>
        <dbReference type="ChEBI" id="CHEBI:83421"/>
        <dbReference type="ChEBI" id="CHEBI:456216"/>
        <dbReference type="EC" id="2.7.11.1"/>
    </reaction>
</comment>
<feature type="region of interest" description="Disordered" evidence="6">
    <location>
        <begin position="595"/>
        <end position="820"/>
    </location>
</feature>
<dbReference type="PANTHER" id="PTHR45832">
    <property type="entry name" value="SERINE/THREONINE-PROTEIN KINASE SAMKA-RELATED-RELATED"/>
    <property type="match status" value="1"/>
</dbReference>
<dbReference type="SMART" id="SM00285">
    <property type="entry name" value="PBD"/>
    <property type="match status" value="1"/>
</dbReference>
<dbReference type="SMART" id="SM00219">
    <property type="entry name" value="TyrKc"/>
    <property type="match status" value="1"/>
</dbReference>
<feature type="compositionally biased region" description="Acidic residues" evidence="6">
    <location>
        <begin position="639"/>
        <end position="649"/>
    </location>
</feature>
<name>A0A8H5B0E3_9AGAR</name>
<feature type="compositionally biased region" description="Acidic residues" evidence="6">
    <location>
        <begin position="441"/>
        <end position="451"/>
    </location>
</feature>
<feature type="compositionally biased region" description="Low complexity" evidence="6">
    <location>
        <begin position="385"/>
        <end position="399"/>
    </location>
</feature>
<dbReference type="PROSITE" id="PS50011">
    <property type="entry name" value="PROTEIN_KINASE_DOM"/>
    <property type="match status" value="1"/>
</dbReference>
<feature type="compositionally biased region" description="Basic and acidic residues" evidence="6">
    <location>
        <begin position="1176"/>
        <end position="1185"/>
    </location>
</feature>
<feature type="compositionally biased region" description="Polar residues" evidence="6">
    <location>
        <begin position="356"/>
        <end position="369"/>
    </location>
</feature>
<dbReference type="PANTHER" id="PTHR45832:SF22">
    <property type="entry name" value="SERINE_THREONINE-PROTEIN KINASE SAMKA-RELATED"/>
    <property type="match status" value="1"/>
</dbReference>
<dbReference type="Gene3D" id="3.90.810.10">
    <property type="entry name" value="CRIB domain"/>
    <property type="match status" value="1"/>
</dbReference>
<dbReference type="EMBL" id="JAACJJ010000044">
    <property type="protein sequence ID" value="KAF5314259.1"/>
    <property type="molecule type" value="Genomic_DNA"/>
</dbReference>
<dbReference type="Proteomes" id="UP000567179">
    <property type="component" value="Unassembled WGS sequence"/>
</dbReference>
<comment type="caution">
    <text evidence="9">The sequence shown here is derived from an EMBL/GenBank/DDBJ whole genome shotgun (WGS) entry which is preliminary data.</text>
</comment>
<evidence type="ECO:0000256" key="1">
    <source>
        <dbReference type="ARBA" id="ARBA00008874"/>
    </source>
</evidence>
<feature type="region of interest" description="Disordered" evidence="6">
    <location>
        <begin position="518"/>
        <end position="571"/>
    </location>
</feature>
<feature type="region of interest" description="Disordered" evidence="6">
    <location>
        <begin position="1118"/>
        <end position="1147"/>
    </location>
</feature>
<evidence type="ECO:0000313" key="10">
    <source>
        <dbReference type="Proteomes" id="UP000567179"/>
    </source>
</evidence>
<feature type="domain" description="CRIB" evidence="8">
    <location>
        <begin position="164"/>
        <end position="177"/>
    </location>
</feature>
<feature type="compositionally biased region" description="Polar residues" evidence="6">
    <location>
        <begin position="400"/>
        <end position="437"/>
    </location>
</feature>
<dbReference type="GO" id="GO:0004713">
    <property type="term" value="F:protein tyrosine kinase activity"/>
    <property type="evidence" value="ECO:0007669"/>
    <property type="project" value="InterPro"/>
</dbReference>
<accession>A0A8H5B0E3</accession>
<dbReference type="InterPro" id="IPR011009">
    <property type="entry name" value="Kinase-like_dom_sf"/>
</dbReference>
<dbReference type="Pfam" id="PF00786">
    <property type="entry name" value="PBD"/>
    <property type="match status" value="1"/>
</dbReference>
<keyword evidence="10" id="KW-1185">Reference proteome</keyword>
<dbReference type="InterPro" id="IPR020635">
    <property type="entry name" value="Tyr_kinase_cat_dom"/>
</dbReference>
<protein>
    <recommendedName>
        <fullName evidence="11">Protein kinase domain-containing protein</fullName>
    </recommendedName>
</protein>
<feature type="compositionally biased region" description="Basic and acidic residues" evidence="6">
    <location>
        <begin position="274"/>
        <end position="287"/>
    </location>
</feature>
<feature type="compositionally biased region" description="Polar residues" evidence="6">
    <location>
        <begin position="879"/>
        <end position="891"/>
    </location>
</feature>
<dbReference type="Pfam" id="PF00069">
    <property type="entry name" value="Pkinase"/>
    <property type="match status" value="1"/>
</dbReference>
<dbReference type="InterPro" id="IPR000719">
    <property type="entry name" value="Prot_kinase_dom"/>
</dbReference>
<evidence type="ECO:0000313" key="9">
    <source>
        <dbReference type="EMBL" id="KAF5314259.1"/>
    </source>
</evidence>
<evidence type="ECO:0000259" key="8">
    <source>
        <dbReference type="PROSITE" id="PS50108"/>
    </source>
</evidence>
<feature type="compositionally biased region" description="Low complexity" evidence="6">
    <location>
        <begin position="907"/>
        <end position="924"/>
    </location>
</feature>
<feature type="region of interest" description="Disordered" evidence="6">
    <location>
        <begin position="1"/>
        <end position="167"/>
    </location>
</feature>
<feature type="compositionally biased region" description="Polar residues" evidence="6">
    <location>
        <begin position="551"/>
        <end position="561"/>
    </location>
</feature>
<feature type="compositionally biased region" description="Low complexity" evidence="6">
    <location>
        <begin position="733"/>
        <end position="745"/>
    </location>
</feature>
<feature type="compositionally biased region" description="Polar residues" evidence="6">
    <location>
        <begin position="462"/>
        <end position="478"/>
    </location>
</feature>
<feature type="compositionally biased region" description="Low complexity" evidence="6">
    <location>
        <begin position="128"/>
        <end position="140"/>
    </location>
</feature>
<feature type="compositionally biased region" description="Basic and acidic residues" evidence="6">
    <location>
        <begin position="892"/>
        <end position="902"/>
    </location>
</feature>
<evidence type="ECO:0008006" key="11">
    <source>
        <dbReference type="Google" id="ProtNLM"/>
    </source>
</evidence>
<dbReference type="InterPro" id="IPR036936">
    <property type="entry name" value="CRIB_dom_sf"/>
</dbReference>
<dbReference type="GO" id="GO:0004674">
    <property type="term" value="F:protein serine/threonine kinase activity"/>
    <property type="evidence" value="ECO:0007669"/>
    <property type="project" value="UniProtKB-EC"/>
</dbReference>
<proteinExistence type="inferred from homology"/>
<gene>
    <name evidence="9" type="ORF">D9619_011800</name>
</gene>
<feature type="compositionally biased region" description="Polar residues" evidence="6">
    <location>
        <begin position="925"/>
        <end position="934"/>
    </location>
</feature>
<feature type="compositionally biased region" description="Basic and acidic residues" evidence="6">
    <location>
        <begin position="626"/>
        <end position="638"/>
    </location>
</feature>
<feature type="region of interest" description="Disordered" evidence="6">
    <location>
        <begin position="855"/>
        <end position="1013"/>
    </location>
</feature>
<dbReference type="InterPro" id="IPR000095">
    <property type="entry name" value="CRIB_dom"/>
</dbReference>
<feature type="domain" description="Protein kinase" evidence="7">
    <location>
        <begin position="1465"/>
        <end position="1738"/>
    </location>
</feature>